<keyword evidence="1" id="KW-0175">Coiled coil</keyword>
<protein>
    <submittedName>
        <fullName evidence="3">Uncharacterized protein</fullName>
    </submittedName>
</protein>
<evidence type="ECO:0000313" key="4">
    <source>
        <dbReference type="Proteomes" id="UP000230088"/>
    </source>
</evidence>
<reference evidence="4" key="1">
    <citation type="submission" date="2017-09" db="EMBL/GenBank/DDBJ databases">
        <title>Depth-based differentiation of microbial function through sediment-hosted aquifers and enrichment of novel symbionts in the deep terrestrial subsurface.</title>
        <authorList>
            <person name="Probst A.J."/>
            <person name="Ladd B."/>
            <person name="Jarett J.K."/>
            <person name="Geller-Mcgrath D.E."/>
            <person name="Sieber C.M.K."/>
            <person name="Emerson J.B."/>
            <person name="Anantharaman K."/>
            <person name="Thomas B.C."/>
            <person name="Malmstrom R."/>
            <person name="Stieglmeier M."/>
            <person name="Klingl A."/>
            <person name="Woyke T."/>
            <person name="Ryan C.M."/>
            <person name="Banfield J.F."/>
        </authorList>
    </citation>
    <scope>NUCLEOTIDE SEQUENCE [LARGE SCALE GENOMIC DNA]</scope>
</reference>
<keyword evidence="2" id="KW-0812">Transmembrane</keyword>
<sequence length="352" mass="42000">MLAKIFIYRVVDICDELNISQLRTRLKRLKIKPLGRKYFAPAYLNFAFPPVEMKVRRWFLKEFGLWAETIIRFYSLGIATLRYEISVDAPNYPACFKKARDIINNSIFDKRTKTLLDYIKVLLERELKTSIRSKFIEDYSILWLQERFVPQQIWLKKLLAQFLRNEVLPFSKSEEQEALRYQFAYTPYDLTVIDWDRAVTIDTLPQEDVWGILEYANLQLTELRYYENSLDKQFDGFYKLTKLPYYKALFSLYQITGALRRLANLYLDFNEQERRLDSFLRLTGDEYLSRIYGAAVKRLNIDSFQKNLKNRLADARRLYEMLSSQVSSLRMEFLEVAIVVLFVLSIIIEILK</sequence>
<comment type="caution">
    <text evidence="3">The sequence shown here is derived from an EMBL/GenBank/DDBJ whole genome shotgun (WGS) entry which is preliminary data.</text>
</comment>
<dbReference type="Proteomes" id="UP000230088">
    <property type="component" value="Unassembled WGS sequence"/>
</dbReference>
<dbReference type="AlphaFoldDB" id="A0A2H0YLT2"/>
<accession>A0A2H0YLT2</accession>
<keyword evidence="2" id="KW-1133">Transmembrane helix</keyword>
<feature type="transmembrane region" description="Helical" evidence="2">
    <location>
        <begin position="333"/>
        <end position="351"/>
    </location>
</feature>
<name>A0A2H0YLT2_9BACT</name>
<organism evidence="3 4">
    <name type="scientific">Candidatus Nealsonbacteria bacterium CG08_land_8_20_14_0_20_38_20</name>
    <dbReference type="NCBI Taxonomy" id="1974705"/>
    <lineage>
        <taxon>Bacteria</taxon>
        <taxon>Candidatus Nealsoniibacteriota</taxon>
    </lineage>
</organism>
<proteinExistence type="predicted"/>
<gene>
    <name evidence="3" type="ORF">COT33_01925</name>
</gene>
<evidence type="ECO:0000256" key="2">
    <source>
        <dbReference type="SAM" id="Phobius"/>
    </source>
</evidence>
<evidence type="ECO:0000256" key="1">
    <source>
        <dbReference type="SAM" id="Coils"/>
    </source>
</evidence>
<dbReference type="EMBL" id="PEYD01000037">
    <property type="protein sequence ID" value="PIS39455.1"/>
    <property type="molecule type" value="Genomic_DNA"/>
</dbReference>
<evidence type="ECO:0000313" key="3">
    <source>
        <dbReference type="EMBL" id="PIS39455.1"/>
    </source>
</evidence>
<feature type="coiled-coil region" evidence="1">
    <location>
        <begin position="305"/>
        <end position="332"/>
    </location>
</feature>
<keyword evidence="2" id="KW-0472">Membrane</keyword>